<evidence type="ECO:0000313" key="1">
    <source>
        <dbReference type="EMBL" id="KAG2449324.1"/>
    </source>
</evidence>
<name>A0A835WKF2_9CHLO</name>
<accession>A0A835WKF2</accession>
<proteinExistence type="predicted"/>
<dbReference type="EMBL" id="JAEHOD010000014">
    <property type="protein sequence ID" value="KAG2449324.1"/>
    <property type="molecule type" value="Genomic_DNA"/>
</dbReference>
<dbReference type="OrthoDB" id="528638at2759"/>
<organism evidence="1 2">
    <name type="scientific">Chlamydomonas schloesseri</name>
    <dbReference type="NCBI Taxonomy" id="2026947"/>
    <lineage>
        <taxon>Eukaryota</taxon>
        <taxon>Viridiplantae</taxon>
        <taxon>Chlorophyta</taxon>
        <taxon>core chlorophytes</taxon>
        <taxon>Chlorophyceae</taxon>
        <taxon>CS clade</taxon>
        <taxon>Chlamydomonadales</taxon>
        <taxon>Chlamydomonadaceae</taxon>
        <taxon>Chlamydomonas</taxon>
    </lineage>
</organism>
<dbReference type="Proteomes" id="UP000613740">
    <property type="component" value="Unassembled WGS sequence"/>
</dbReference>
<gene>
    <name evidence="1" type="ORF">HYH02_005479</name>
</gene>
<sequence length="237" mass="25563">MFNRRPLRERLYNLAAKTLGWQDPAAELNAALAKSPEKIGAVRMTVLNGSRLAMGWQPTMVFNPTWNWGRPEKVGSLLEVTRVEGGRLYVRDPCPGPSPPMSCTTCWLAATWPWLPLPALPPGVVIHIRTIKLEGWIDLGTGEVDLDFVSSFATQLAGGLWATQPLAVAARMASGEQAGSVFHAVGEPLRGADATLVALSEVPPTSDAAQNAVLMLPTDALSVLKVRLELIPRDGRP</sequence>
<dbReference type="AlphaFoldDB" id="A0A835WKF2"/>
<dbReference type="PANTHER" id="PTHR35320:SF1">
    <property type="entry name" value="ATP-DEPENDENT CLP PROTEASE ATP-BINDING SUBUNIT"/>
    <property type="match status" value="1"/>
</dbReference>
<keyword evidence="2" id="KW-1185">Reference proteome</keyword>
<reference evidence="1" key="1">
    <citation type="journal article" date="2020" name="bioRxiv">
        <title>Comparative genomics of Chlamydomonas.</title>
        <authorList>
            <person name="Craig R.J."/>
            <person name="Hasan A.R."/>
            <person name="Ness R.W."/>
            <person name="Keightley P.D."/>
        </authorList>
    </citation>
    <scope>NUCLEOTIDE SEQUENCE</scope>
    <source>
        <strain evidence="1">CCAP 11/173</strain>
    </source>
</reference>
<evidence type="ECO:0000313" key="2">
    <source>
        <dbReference type="Proteomes" id="UP000613740"/>
    </source>
</evidence>
<protein>
    <submittedName>
        <fullName evidence="1">Uncharacterized protein</fullName>
    </submittedName>
</protein>
<comment type="caution">
    <text evidence="1">The sequence shown here is derived from an EMBL/GenBank/DDBJ whole genome shotgun (WGS) entry which is preliminary data.</text>
</comment>
<dbReference type="PANTHER" id="PTHR35320">
    <property type="entry name" value="ATP-DEPENDENT CLP PROTEASE ATP-BINDING SUBUNIT"/>
    <property type="match status" value="1"/>
</dbReference>